<feature type="transmembrane region" description="Helical" evidence="7">
    <location>
        <begin position="237"/>
        <end position="259"/>
    </location>
</feature>
<dbReference type="Proteomes" id="UP000653578">
    <property type="component" value="Unassembled WGS sequence"/>
</dbReference>
<gene>
    <name evidence="10" type="ORF">GC096_32595</name>
</gene>
<feature type="transmembrane region" description="Helical" evidence="7">
    <location>
        <begin position="147"/>
        <end position="168"/>
    </location>
</feature>
<protein>
    <submittedName>
        <fullName evidence="10">ABC transporter permease subunit</fullName>
    </submittedName>
</protein>
<evidence type="ECO:0000256" key="4">
    <source>
        <dbReference type="ARBA" id="ARBA00022692"/>
    </source>
</evidence>
<feature type="transmembrane region" description="Helical" evidence="7">
    <location>
        <begin position="188"/>
        <end position="216"/>
    </location>
</feature>
<name>A0ABX1XL65_9BACL</name>
<keyword evidence="2 7" id="KW-0813">Transport</keyword>
<keyword evidence="4 7" id="KW-0812">Transmembrane</keyword>
<feature type="transmembrane region" description="Helical" evidence="7">
    <location>
        <begin position="41"/>
        <end position="61"/>
    </location>
</feature>
<keyword evidence="3" id="KW-1003">Cell membrane</keyword>
<dbReference type="Gene3D" id="1.10.3720.10">
    <property type="entry name" value="MetI-like"/>
    <property type="match status" value="1"/>
</dbReference>
<comment type="similarity">
    <text evidence="7">Belongs to the binding-protein-dependent transport system permease family.</text>
</comment>
<dbReference type="PROSITE" id="PS50928">
    <property type="entry name" value="ABC_TM1"/>
    <property type="match status" value="1"/>
</dbReference>
<organism evidence="10 11">
    <name type="scientific">Paenibacillus plantarum</name>
    <dbReference type="NCBI Taxonomy" id="2654975"/>
    <lineage>
        <taxon>Bacteria</taxon>
        <taxon>Bacillati</taxon>
        <taxon>Bacillota</taxon>
        <taxon>Bacilli</taxon>
        <taxon>Bacillales</taxon>
        <taxon>Paenibacillaceae</taxon>
        <taxon>Paenibacillus</taxon>
    </lineage>
</organism>
<comment type="subcellular location">
    <subcellularLocation>
        <location evidence="1 7">Cell membrane</location>
        <topology evidence="1 7">Multi-pass membrane protein</topology>
    </subcellularLocation>
</comment>
<feature type="region of interest" description="Disordered" evidence="8">
    <location>
        <begin position="1"/>
        <end position="22"/>
    </location>
</feature>
<evidence type="ECO:0000256" key="2">
    <source>
        <dbReference type="ARBA" id="ARBA00022448"/>
    </source>
</evidence>
<feature type="transmembrane region" description="Helical" evidence="7">
    <location>
        <begin position="303"/>
        <end position="322"/>
    </location>
</feature>
<proteinExistence type="inferred from homology"/>
<evidence type="ECO:0000259" key="9">
    <source>
        <dbReference type="PROSITE" id="PS50928"/>
    </source>
</evidence>
<dbReference type="CDD" id="cd06261">
    <property type="entry name" value="TM_PBP2"/>
    <property type="match status" value="1"/>
</dbReference>
<evidence type="ECO:0000256" key="1">
    <source>
        <dbReference type="ARBA" id="ARBA00004651"/>
    </source>
</evidence>
<evidence type="ECO:0000256" key="6">
    <source>
        <dbReference type="ARBA" id="ARBA00023136"/>
    </source>
</evidence>
<feature type="domain" description="ABC transmembrane type-1" evidence="9">
    <location>
        <begin position="101"/>
        <end position="322"/>
    </location>
</feature>
<sequence length="332" mass="37818">MNAVGTEPASNRLPDIETGRGSIAPKPKNRGLLYEMKKNKVLFLMLLPAVIWFIVFAYFPMTGLVLAFKNYNYTDGIFNSPWVGFDNFKFLFVSGAIYRITTNTIVYNFVFIGLGTVTQIAAAVFLSEMTGKYFKKLSQSLMFLPYFISYVLLGAFVYNIFNFEFGSLNTLLKTFNLAPMDAYGTPWIWKYIISCFYLWKWIGYGSIIYLAAIMSINSEYYEAGRMDGATVFQEIRYITLPLIMPTVVILFLFNIGSLLRGQFDLFYQLIGDNGNLFEATDIIDTYVFRALTRSFDIGMGSAVGFYQSVFGLLLVVTVNYIIKKINSDYALF</sequence>
<evidence type="ECO:0000313" key="11">
    <source>
        <dbReference type="Proteomes" id="UP000653578"/>
    </source>
</evidence>
<dbReference type="PANTHER" id="PTHR43227">
    <property type="entry name" value="BLL4140 PROTEIN"/>
    <property type="match status" value="1"/>
</dbReference>
<evidence type="ECO:0000256" key="5">
    <source>
        <dbReference type="ARBA" id="ARBA00022989"/>
    </source>
</evidence>
<keyword evidence="5 7" id="KW-1133">Transmembrane helix</keyword>
<comment type="caution">
    <text evidence="10">The sequence shown here is derived from an EMBL/GenBank/DDBJ whole genome shotgun (WGS) entry which is preliminary data.</text>
</comment>
<keyword evidence="6 7" id="KW-0472">Membrane</keyword>
<dbReference type="RefSeq" id="WP_171636391.1">
    <property type="nucleotide sequence ID" value="NZ_WHNY01000079.1"/>
</dbReference>
<dbReference type="InterPro" id="IPR000515">
    <property type="entry name" value="MetI-like"/>
</dbReference>
<evidence type="ECO:0000256" key="8">
    <source>
        <dbReference type="SAM" id="MobiDB-lite"/>
    </source>
</evidence>
<keyword evidence="11" id="KW-1185">Reference proteome</keyword>
<dbReference type="Pfam" id="PF00528">
    <property type="entry name" value="BPD_transp_1"/>
    <property type="match status" value="1"/>
</dbReference>
<dbReference type="InterPro" id="IPR035906">
    <property type="entry name" value="MetI-like_sf"/>
</dbReference>
<feature type="transmembrane region" description="Helical" evidence="7">
    <location>
        <begin position="105"/>
        <end position="126"/>
    </location>
</feature>
<evidence type="ECO:0000313" key="10">
    <source>
        <dbReference type="EMBL" id="NOU68766.1"/>
    </source>
</evidence>
<dbReference type="InterPro" id="IPR050809">
    <property type="entry name" value="UgpAE/MalFG_permease"/>
</dbReference>
<dbReference type="SUPFAM" id="SSF161098">
    <property type="entry name" value="MetI-like"/>
    <property type="match status" value="1"/>
</dbReference>
<evidence type="ECO:0000256" key="7">
    <source>
        <dbReference type="RuleBase" id="RU363032"/>
    </source>
</evidence>
<reference evidence="10 11" key="1">
    <citation type="submission" date="2019-10" db="EMBL/GenBank/DDBJ databases">
        <title>Description of Paenibacillus humi sp. nov.</title>
        <authorList>
            <person name="Carlier A."/>
            <person name="Qi S."/>
        </authorList>
    </citation>
    <scope>NUCLEOTIDE SEQUENCE [LARGE SCALE GENOMIC DNA]</scope>
    <source>
        <strain evidence="10 11">LMG 31461</strain>
    </source>
</reference>
<dbReference type="EMBL" id="WHNY01000079">
    <property type="protein sequence ID" value="NOU68766.1"/>
    <property type="molecule type" value="Genomic_DNA"/>
</dbReference>
<dbReference type="PANTHER" id="PTHR43227:SF11">
    <property type="entry name" value="BLL4140 PROTEIN"/>
    <property type="match status" value="1"/>
</dbReference>
<evidence type="ECO:0000256" key="3">
    <source>
        <dbReference type="ARBA" id="ARBA00022475"/>
    </source>
</evidence>
<accession>A0ABX1XL65</accession>